<dbReference type="Proteomes" id="UP000078428">
    <property type="component" value="Unassembled WGS sequence"/>
</dbReference>
<comment type="similarity">
    <text evidence="2">Belongs to the bacterial solute-binding protein 5 family.</text>
</comment>
<dbReference type="Gene3D" id="3.40.190.10">
    <property type="entry name" value="Periplasmic binding protein-like II"/>
    <property type="match status" value="1"/>
</dbReference>
<organism evidence="7 8">
    <name type="scientific">Paramagnetospirillum marisnigri</name>
    <dbReference type="NCBI Taxonomy" id="1285242"/>
    <lineage>
        <taxon>Bacteria</taxon>
        <taxon>Pseudomonadati</taxon>
        <taxon>Pseudomonadota</taxon>
        <taxon>Alphaproteobacteria</taxon>
        <taxon>Rhodospirillales</taxon>
        <taxon>Magnetospirillaceae</taxon>
        <taxon>Paramagnetospirillum</taxon>
    </lineage>
</organism>
<evidence type="ECO:0000256" key="4">
    <source>
        <dbReference type="ARBA" id="ARBA00022729"/>
    </source>
</evidence>
<sequence length="551" mass="61127">MRRLLASTLLATLLSFPAQAQTKDELVIGITQFPATFHPSIESMLAKTYVLAFAHRPVTAYDPNWQLACLLCETLPTLENGLARQETLPDGKKGMAVTYTLKAGAKWGDGTPVTSDDVAFTWTVGRHPQSGIASAELYRRIPRVEIKDARTFILHLDRVTFDYNAINDLRLLPAHLERPRFEAAPAEYRNRTAYDQDTTNPGLYNGPYRIAQVTQGSHVALEPNPHWTGPKPAFKRVVIRAIENTASLEANLLSGGIDMIAGELGLPLEQSLAFEKRHGARFNVITKPSLTYEHLDLNLGAPALADRRVRQALLLGLDRESLTRQLFEGRQPVAHSLVPPLDWVHADDIAKYPFDPARAGALLDEAGWKPGPGGIRANAAGDKLALELVTTAGNRSRELVSQVLQAQWRKIGVELRLKAEPPRVLFGETVTKRKFPHMAMFAWYSAPESVPRSTLHSDSIPTAGNSWSGQNYTGYANPAMDALLGAIETELDRTKRKALWRQLQVLYAEDLPALPLVFKADSFILPKALKGLVPTGHQDPSPYWVEAWRWE</sequence>
<evidence type="ECO:0000259" key="6">
    <source>
        <dbReference type="Pfam" id="PF00496"/>
    </source>
</evidence>
<dbReference type="Gene3D" id="3.90.76.10">
    <property type="entry name" value="Dipeptide-binding Protein, Domain 1"/>
    <property type="match status" value="1"/>
</dbReference>
<keyword evidence="3" id="KW-0813">Transport</keyword>
<evidence type="ECO:0000256" key="1">
    <source>
        <dbReference type="ARBA" id="ARBA00004418"/>
    </source>
</evidence>
<dbReference type="PANTHER" id="PTHR30290">
    <property type="entry name" value="PERIPLASMIC BINDING COMPONENT OF ABC TRANSPORTER"/>
    <property type="match status" value="1"/>
</dbReference>
<dbReference type="GO" id="GO:0043190">
    <property type="term" value="C:ATP-binding cassette (ABC) transporter complex"/>
    <property type="evidence" value="ECO:0007669"/>
    <property type="project" value="InterPro"/>
</dbReference>
<dbReference type="EMBL" id="LWQT01000088">
    <property type="protein sequence ID" value="OAN46748.1"/>
    <property type="molecule type" value="Genomic_DNA"/>
</dbReference>
<reference evidence="7 8" key="1">
    <citation type="submission" date="2016-04" db="EMBL/GenBank/DDBJ databases">
        <title>Draft genome sequence of freshwater magnetotactic bacteria Magnetospirillum marisnigri SP-1 and Magnetospirillum moscoviense BB-1.</title>
        <authorList>
            <person name="Koziaeva V."/>
            <person name="Dziuba M.V."/>
            <person name="Ivanov T.M."/>
            <person name="Kuznetsov B."/>
            <person name="Grouzdev D.S."/>
        </authorList>
    </citation>
    <scope>NUCLEOTIDE SEQUENCE [LARGE SCALE GENOMIC DNA]</scope>
    <source>
        <strain evidence="7 8">SP-1</strain>
    </source>
</reference>
<dbReference type="SUPFAM" id="SSF53850">
    <property type="entry name" value="Periplasmic binding protein-like II"/>
    <property type="match status" value="1"/>
</dbReference>
<feature type="domain" description="Solute-binding protein family 5" evidence="6">
    <location>
        <begin position="93"/>
        <end position="448"/>
    </location>
</feature>
<dbReference type="PIRSF" id="PIRSF002741">
    <property type="entry name" value="MppA"/>
    <property type="match status" value="1"/>
</dbReference>
<protein>
    <submittedName>
        <fullName evidence="7">Peptide ABC transporter</fullName>
    </submittedName>
</protein>
<dbReference type="GO" id="GO:0030288">
    <property type="term" value="C:outer membrane-bounded periplasmic space"/>
    <property type="evidence" value="ECO:0007669"/>
    <property type="project" value="UniProtKB-ARBA"/>
</dbReference>
<dbReference type="RefSeq" id="WP_068495034.1">
    <property type="nucleotide sequence ID" value="NZ_LWQT01000088.1"/>
</dbReference>
<dbReference type="STRING" id="1285242.A6A04_06525"/>
<dbReference type="GO" id="GO:1904680">
    <property type="term" value="F:peptide transmembrane transporter activity"/>
    <property type="evidence" value="ECO:0007669"/>
    <property type="project" value="TreeGrafter"/>
</dbReference>
<proteinExistence type="inferred from homology"/>
<keyword evidence="4 5" id="KW-0732">Signal</keyword>
<evidence type="ECO:0000256" key="3">
    <source>
        <dbReference type="ARBA" id="ARBA00022448"/>
    </source>
</evidence>
<dbReference type="AlphaFoldDB" id="A0A178MF82"/>
<dbReference type="PANTHER" id="PTHR30290:SF9">
    <property type="entry name" value="OLIGOPEPTIDE-BINDING PROTEIN APPA"/>
    <property type="match status" value="1"/>
</dbReference>
<comment type="caution">
    <text evidence="7">The sequence shown here is derived from an EMBL/GenBank/DDBJ whole genome shotgun (WGS) entry which is preliminary data.</text>
</comment>
<evidence type="ECO:0000313" key="7">
    <source>
        <dbReference type="EMBL" id="OAN46748.1"/>
    </source>
</evidence>
<evidence type="ECO:0000256" key="5">
    <source>
        <dbReference type="SAM" id="SignalP"/>
    </source>
</evidence>
<evidence type="ECO:0000313" key="8">
    <source>
        <dbReference type="Proteomes" id="UP000078428"/>
    </source>
</evidence>
<dbReference type="InterPro" id="IPR039424">
    <property type="entry name" value="SBP_5"/>
</dbReference>
<dbReference type="GO" id="GO:0015833">
    <property type="term" value="P:peptide transport"/>
    <property type="evidence" value="ECO:0007669"/>
    <property type="project" value="TreeGrafter"/>
</dbReference>
<comment type="subcellular location">
    <subcellularLocation>
        <location evidence="1">Periplasm</location>
    </subcellularLocation>
</comment>
<dbReference type="CDD" id="cd08513">
    <property type="entry name" value="PBP2_thermophilic_Hb8_like"/>
    <property type="match status" value="1"/>
</dbReference>
<name>A0A178MF82_9PROT</name>
<dbReference type="InterPro" id="IPR030678">
    <property type="entry name" value="Peptide/Ni-bd"/>
</dbReference>
<dbReference type="Gene3D" id="3.10.105.10">
    <property type="entry name" value="Dipeptide-binding Protein, Domain 3"/>
    <property type="match status" value="1"/>
</dbReference>
<feature type="chain" id="PRO_5008091903" evidence="5">
    <location>
        <begin position="21"/>
        <end position="551"/>
    </location>
</feature>
<accession>A0A178MF82</accession>
<gene>
    <name evidence="7" type="ORF">A6A04_06525</name>
</gene>
<dbReference type="InterPro" id="IPR000914">
    <property type="entry name" value="SBP_5_dom"/>
</dbReference>
<feature type="signal peptide" evidence="5">
    <location>
        <begin position="1"/>
        <end position="20"/>
    </location>
</feature>
<dbReference type="OrthoDB" id="9803988at2"/>
<keyword evidence="8" id="KW-1185">Reference proteome</keyword>
<dbReference type="Pfam" id="PF00496">
    <property type="entry name" value="SBP_bac_5"/>
    <property type="match status" value="1"/>
</dbReference>
<evidence type="ECO:0000256" key="2">
    <source>
        <dbReference type="ARBA" id="ARBA00005695"/>
    </source>
</evidence>